<dbReference type="EMBL" id="QGKW02001940">
    <property type="protein sequence ID" value="KAF2554522.1"/>
    <property type="molecule type" value="Genomic_DNA"/>
</dbReference>
<keyword evidence="1" id="KW-0175">Coiled coil</keyword>
<dbReference type="Proteomes" id="UP000712281">
    <property type="component" value="Unassembled WGS sequence"/>
</dbReference>
<sequence>MYEETIICLPDHAAKFTRILPDLRSYSKADIDDMVHNIYRASLDDTYRRLDDVYYPLNDIIKRLTTRIDELKEEMDMIRKYNAIRSEASIDTQHQNLQNRMHVIEVDKEILKNQWTRGDDTIRSFIGTWFQMSKEDVDTCFPISSHPPPY</sequence>
<reference evidence="2" key="1">
    <citation type="submission" date="2019-12" db="EMBL/GenBank/DDBJ databases">
        <title>Genome sequencing and annotation of Brassica cretica.</title>
        <authorList>
            <person name="Studholme D.J."/>
            <person name="Sarris P.F."/>
        </authorList>
    </citation>
    <scope>NUCLEOTIDE SEQUENCE</scope>
    <source>
        <strain evidence="3">PFS-001/15</strain>
        <strain evidence="2">PFS-102/07</strain>
        <tissue evidence="2">Leaf</tissue>
    </source>
</reference>
<accession>A0A8S9GL59</accession>
<proteinExistence type="predicted"/>
<comment type="caution">
    <text evidence="2">The sequence shown here is derived from an EMBL/GenBank/DDBJ whole genome shotgun (WGS) entry which is preliminary data.</text>
</comment>
<dbReference type="AlphaFoldDB" id="A0A8S9GL59"/>
<dbReference type="OrthoDB" id="1135822at2759"/>
<protein>
    <submittedName>
        <fullName evidence="2">Uncharacterized protein</fullName>
    </submittedName>
</protein>
<evidence type="ECO:0000313" key="2">
    <source>
        <dbReference type="EMBL" id="KAF2546985.1"/>
    </source>
</evidence>
<evidence type="ECO:0000313" key="3">
    <source>
        <dbReference type="EMBL" id="KAF2554522.1"/>
    </source>
</evidence>
<organism evidence="2">
    <name type="scientific">Brassica cretica</name>
    <name type="common">Mustard</name>
    <dbReference type="NCBI Taxonomy" id="69181"/>
    <lineage>
        <taxon>Eukaryota</taxon>
        <taxon>Viridiplantae</taxon>
        <taxon>Streptophyta</taxon>
        <taxon>Embryophyta</taxon>
        <taxon>Tracheophyta</taxon>
        <taxon>Spermatophyta</taxon>
        <taxon>Magnoliopsida</taxon>
        <taxon>eudicotyledons</taxon>
        <taxon>Gunneridae</taxon>
        <taxon>Pentapetalae</taxon>
        <taxon>rosids</taxon>
        <taxon>malvids</taxon>
        <taxon>Brassicales</taxon>
        <taxon>Brassicaceae</taxon>
        <taxon>Brassiceae</taxon>
        <taxon>Brassica</taxon>
    </lineage>
</organism>
<gene>
    <name evidence="3" type="ORF">F2Q68_00016561</name>
    <name evidence="2" type="ORF">F2Q70_00022430</name>
</gene>
<dbReference type="EMBL" id="QGKY02001925">
    <property type="protein sequence ID" value="KAF2546985.1"/>
    <property type="molecule type" value="Genomic_DNA"/>
</dbReference>
<name>A0A8S9GL59_BRACR</name>
<feature type="coiled-coil region" evidence="1">
    <location>
        <begin position="61"/>
        <end position="114"/>
    </location>
</feature>
<evidence type="ECO:0000256" key="1">
    <source>
        <dbReference type="SAM" id="Coils"/>
    </source>
</evidence>